<dbReference type="Proteomes" id="UP000184357">
    <property type="component" value="Unassembled WGS sequence"/>
</dbReference>
<keyword evidence="2" id="KW-1185">Reference proteome</keyword>
<organism evidence="1 2">
    <name type="scientific">Halobaculum gomorrense</name>
    <dbReference type="NCBI Taxonomy" id="43928"/>
    <lineage>
        <taxon>Archaea</taxon>
        <taxon>Methanobacteriati</taxon>
        <taxon>Methanobacteriota</taxon>
        <taxon>Stenosarchaea group</taxon>
        <taxon>Halobacteria</taxon>
        <taxon>Halobacteriales</taxon>
        <taxon>Haloferacaceae</taxon>
        <taxon>Halobaculum</taxon>
    </lineage>
</organism>
<accession>A0A1M5MLL4</accession>
<evidence type="ECO:0000313" key="2">
    <source>
        <dbReference type="Proteomes" id="UP000184357"/>
    </source>
</evidence>
<dbReference type="STRING" id="43928.SAMN05443636_1061"/>
<dbReference type="RefSeq" id="WP_073307342.1">
    <property type="nucleotide sequence ID" value="NZ_FQWV01000002.1"/>
</dbReference>
<sequence length="68" mass="6615">MKLPTGDRSKGALGGAIAVGVTEISVGLDSAAAAAGDVLQRVLGGLPWLGDAVATVTPLAMRTAEVAV</sequence>
<dbReference type="EMBL" id="FQWV01000002">
    <property type="protein sequence ID" value="SHG78314.1"/>
    <property type="molecule type" value="Genomic_DNA"/>
</dbReference>
<name>A0A1M5MLL4_9EURY</name>
<dbReference type="AlphaFoldDB" id="A0A1M5MLL4"/>
<proteinExistence type="predicted"/>
<protein>
    <submittedName>
        <fullName evidence="1">Uncharacterized protein</fullName>
    </submittedName>
</protein>
<reference evidence="1 2" key="1">
    <citation type="submission" date="2016-11" db="EMBL/GenBank/DDBJ databases">
        <authorList>
            <person name="Jaros S."/>
            <person name="Januszkiewicz K."/>
            <person name="Wedrychowicz H."/>
        </authorList>
    </citation>
    <scope>NUCLEOTIDE SEQUENCE [LARGE SCALE GENOMIC DNA]</scope>
    <source>
        <strain evidence="1 2">DSM 9297</strain>
    </source>
</reference>
<evidence type="ECO:0000313" key="1">
    <source>
        <dbReference type="EMBL" id="SHG78314.1"/>
    </source>
</evidence>
<gene>
    <name evidence="1" type="ORF">SAMN05443636_1061</name>
</gene>